<reference evidence="3 4" key="1">
    <citation type="submission" date="2017-04" db="EMBL/GenBank/DDBJ databases">
        <title>The genome sequence of Parageobacillus galactosidasius DSM 18751.</title>
        <authorList>
            <person name="Ramaloko W.T."/>
            <person name="Koen N."/>
            <person name="Polliack S."/>
            <person name="Aliyu H."/>
            <person name="Lebre P."/>
            <person name="Mohr T."/>
            <person name="Oswald F."/>
            <person name="Zwick M."/>
            <person name="Neumann A."/>
            <person name="Syldatk C."/>
            <person name="Cowan D."/>
            <person name="De Maayer P."/>
        </authorList>
    </citation>
    <scope>NUCLEOTIDE SEQUENCE [LARGE SCALE GENOMIC DNA]</scope>
    <source>
        <strain evidence="3 4">DSM 18751</strain>
    </source>
</reference>
<dbReference type="GO" id="GO:0004519">
    <property type="term" value="F:endonuclease activity"/>
    <property type="evidence" value="ECO:0007669"/>
    <property type="project" value="UniProtKB-KW"/>
</dbReference>
<dbReference type="Proteomes" id="UP000198394">
    <property type="component" value="Unassembled WGS sequence"/>
</dbReference>
<evidence type="ECO:0000313" key="3">
    <source>
        <dbReference type="EMBL" id="OXB93961.1"/>
    </source>
</evidence>
<keyword evidence="3" id="KW-0255">Endonuclease</keyword>
<dbReference type="InterPro" id="IPR003615">
    <property type="entry name" value="HNH_nuc"/>
</dbReference>
<evidence type="ECO:0000259" key="1">
    <source>
        <dbReference type="Pfam" id="PF13391"/>
    </source>
</evidence>
<name>A0A226QN54_9BACL</name>
<dbReference type="EMBL" id="NDYL01000001">
    <property type="protein sequence ID" value="OXB93961.1"/>
    <property type="molecule type" value="Genomic_DNA"/>
</dbReference>
<dbReference type="NCBIfam" id="NF033611">
    <property type="entry name" value="SAVED"/>
    <property type="match status" value="1"/>
</dbReference>
<dbReference type="Pfam" id="PF13391">
    <property type="entry name" value="HNH_2"/>
    <property type="match status" value="1"/>
</dbReference>
<keyword evidence="4" id="KW-1185">Reference proteome</keyword>
<dbReference type="Pfam" id="PF18145">
    <property type="entry name" value="SAVED"/>
    <property type="match status" value="1"/>
</dbReference>
<comment type="caution">
    <text evidence="3">The sequence shown here is derived from an EMBL/GenBank/DDBJ whole genome shotgun (WGS) entry which is preliminary data.</text>
</comment>
<accession>A0A226QN54</accession>
<keyword evidence="3" id="KW-0540">Nuclease</keyword>
<gene>
    <name evidence="3" type="ORF">B9L23_03385</name>
</gene>
<evidence type="ECO:0000313" key="4">
    <source>
        <dbReference type="Proteomes" id="UP000198394"/>
    </source>
</evidence>
<proteinExistence type="predicted"/>
<organism evidence="3 4">
    <name type="scientific">Parageobacillus galactosidasius</name>
    <dbReference type="NCBI Taxonomy" id="883812"/>
    <lineage>
        <taxon>Bacteria</taxon>
        <taxon>Bacillati</taxon>
        <taxon>Bacillota</taxon>
        <taxon>Bacilli</taxon>
        <taxon>Bacillales</taxon>
        <taxon>Anoxybacillaceae</taxon>
        <taxon>Parageobacillus</taxon>
    </lineage>
</organism>
<keyword evidence="3" id="KW-0378">Hydrolase</keyword>
<dbReference type="AlphaFoldDB" id="A0A226QN54"/>
<feature type="domain" description="HNH nuclease" evidence="1">
    <location>
        <begin position="19"/>
        <end position="85"/>
    </location>
</feature>
<evidence type="ECO:0000259" key="2">
    <source>
        <dbReference type="Pfam" id="PF18145"/>
    </source>
</evidence>
<feature type="domain" description="SMODS-associated and fused to various effectors" evidence="2">
    <location>
        <begin position="177"/>
        <end position="361"/>
    </location>
</feature>
<sequence length="361" mass="42227">MDLSNAENYYLWVNSGGMCAICKRKLILDDVGKKINIGERAHIIAKGKRGPRREHMEEYGLTEDRLDTPENLILLCETHHKIIDQNPEQYPPHELFRIKKEHEQFVQKRLELYGNSIVVIHKRKGGPIDHISIADQINCLLMDAVSLQEEFNDFSKEGWQEAKKRNEEFYTEVMKVKQKYDGATITVFPLSPIPLLVHFGKLISDTVPVEIYQYDRSKQVWVRNAPRDQEVKELELEVSFSPNESDILVVTIEITSKIRPSDVVTALENKPYKHLNIYIPEPKIDAVLFHHDVKKIKETFQNEILRLRQEHDFNEIHLFYAGPAGLAVELGRCINETMFPYVHLYHFNERETPRYQYAFTI</sequence>
<dbReference type="InterPro" id="IPR040836">
    <property type="entry name" value="SAVED"/>
</dbReference>
<protein>
    <submittedName>
        <fullName evidence="3">Endonuclease</fullName>
    </submittedName>
</protein>